<keyword evidence="2" id="KW-1185">Reference proteome</keyword>
<dbReference type="Pfam" id="PF14112">
    <property type="entry name" value="DUF4284"/>
    <property type="match status" value="1"/>
</dbReference>
<reference evidence="1 2" key="1">
    <citation type="submission" date="2020-07" db="EMBL/GenBank/DDBJ databases">
        <title>Halophilic bacteria isolated from french cheeses.</title>
        <authorList>
            <person name="Kothe C.I."/>
            <person name="Farah-Kraiem B."/>
            <person name="Renault P."/>
            <person name="Dridi B."/>
        </authorList>
    </citation>
    <scope>NUCLEOTIDE SEQUENCE [LARGE SCALE GENOMIC DNA]</scope>
    <source>
        <strain evidence="1 2">FME14</strain>
    </source>
</reference>
<name>A0ABR9FRT0_9GAMM</name>
<dbReference type="RefSeq" id="WP_192542912.1">
    <property type="nucleotide sequence ID" value="NZ_JBQDLW010000115.1"/>
</dbReference>
<dbReference type="EMBL" id="RRZA01000087">
    <property type="protein sequence ID" value="MBE0459536.1"/>
    <property type="molecule type" value="Genomic_DNA"/>
</dbReference>
<accession>A0ABR9FRT0</accession>
<sequence length="127" mass="14445">MSKTEVSHFYLGRVSDHWKYNAFLEEHYGEDDDEPLSAFCGSQDELFIDHDFMEMGARDDGATVAEFFSPYSYSEHWSEAVAKVASECNLTDANVLLFVSKSEIENPKSISGDGFELIYIGEFEYPI</sequence>
<proteinExistence type="predicted"/>
<dbReference type="InterPro" id="IPR025560">
    <property type="entry name" value="Imm22"/>
</dbReference>
<evidence type="ECO:0000313" key="2">
    <source>
        <dbReference type="Proteomes" id="UP000707245"/>
    </source>
</evidence>
<evidence type="ECO:0000313" key="1">
    <source>
        <dbReference type="EMBL" id="MBE0459536.1"/>
    </source>
</evidence>
<dbReference type="Proteomes" id="UP000707245">
    <property type="component" value="Unassembled WGS sequence"/>
</dbReference>
<comment type="caution">
    <text evidence="1">The sequence shown here is derived from an EMBL/GenBank/DDBJ whole genome shotgun (WGS) entry which is preliminary data.</text>
</comment>
<organism evidence="1 2">
    <name type="scientific">Pseudoalteromonas prydzensis</name>
    <dbReference type="NCBI Taxonomy" id="182141"/>
    <lineage>
        <taxon>Bacteria</taxon>
        <taxon>Pseudomonadati</taxon>
        <taxon>Pseudomonadota</taxon>
        <taxon>Gammaproteobacteria</taxon>
        <taxon>Alteromonadales</taxon>
        <taxon>Pseudoalteromonadaceae</taxon>
        <taxon>Pseudoalteromonas</taxon>
    </lineage>
</organism>
<protein>
    <submittedName>
        <fullName evidence="1">Immunity 22 family protein</fullName>
    </submittedName>
</protein>
<gene>
    <name evidence="1" type="ORF">EI167_19275</name>
</gene>